<accession>A0A0A9ZG51</accession>
<evidence type="ECO:0000313" key="9">
    <source>
        <dbReference type="EMBL" id="JAG37480.1"/>
    </source>
</evidence>
<evidence type="ECO:0000313" key="7">
    <source>
        <dbReference type="EMBL" id="JAG32261.1"/>
    </source>
</evidence>
<evidence type="ECO:0000313" key="6">
    <source>
        <dbReference type="EMBL" id="JAG17271.1"/>
    </source>
</evidence>
<evidence type="ECO:0000313" key="8">
    <source>
        <dbReference type="EMBL" id="JAG32265.1"/>
    </source>
</evidence>
<protein>
    <submittedName>
        <fullName evidence="11">Phosphate system positive regulatory protein PHO81</fullName>
    </submittedName>
</protein>
<evidence type="ECO:0000313" key="11">
    <source>
        <dbReference type="EMBL" id="JAG40930.1"/>
    </source>
</evidence>
<evidence type="ECO:0000313" key="1">
    <source>
        <dbReference type="EMBL" id="JAG07237.1"/>
    </source>
</evidence>
<dbReference type="EMBL" id="GBHO01026336">
    <property type="protein sequence ID" value="JAG17268.1"/>
    <property type="molecule type" value="Transcribed_RNA"/>
</dbReference>
<evidence type="ECO:0000313" key="12">
    <source>
        <dbReference type="EMBL" id="JAQ01334.1"/>
    </source>
</evidence>
<evidence type="ECO:0000313" key="3">
    <source>
        <dbReference type="EMBL" id="JAG17261.1"/>
    </source>
</evidence>
<reference evidence="11" key="2">
    <citation type="submission" date="2014-07" db="EMBL/GenBank/DDBJ databases">
        <authorList>
            <person name="Hull J."/>
        </authorList>
    </citation>
    <scope>NUCLEOTIDE SEQUENCE</scope>
</reference>
<evidence type="ECO:0000313" key="5">
    <source>
        <dbReference type="EMBL" id="JAG17268.1"/>
    </source>
</evidence>
<dbReference type="EMBL" id="GBHO01026333">
    <property type="protein sequence ID" value="JAG17271.1"/>
    <property type="molecule type" value="Transcribed_RNA"/>
</dbReference>
<dbReference type="EMBL" id="GBHO01011343">
    <property type="protein sequence ID" value="JAG32261.1"/>
    <property type="molecule type" value="Transcribed_RNA"/>
</dbReference>
<dbReference type="EMBL" id="GBHO01036367">
    <property type="protein sequence ID" value="JAG07237.1"/>
    <property type="molecule type" value="Transcribed_RNA"/>
</dbReference>
<dbReference type="EMBL" id="GBHO01026341">
    <property type="protein sequence ID" value="JAG17263.1"/>
    <property type="molecule type" value="Transcribed_RNA"/>
</dbReference>
<dbReference type="EMBL" id="GDHC01017295">
    <property type="protein sequence ID" value="JAQ01334.1"/>
    <property type="molecule type" value="Transcribed_RNA"/>
</dbReference>
<dbReference type="EMBL" id="GBHO01002674">
    <property type="protein sequence ID" value="JAG40930.1"/>
    <property type="molecule type" value="Transcribed_RNA"/>
</dbReference>
<dbReference type="EMBL" id="GBHO01026343">
    <property type="protein sequence ID" value="JAG17261.1"/>
    <property type="molecule type" value="Transcribed_RNA"/>
</dbReference>
<dbReference type="EMBL" id="GBHO01006124">
    <property type="protein sequence ID" value="JAG37480.1"/>
    <property type="molecule type" value="Transcribed_RNA"/>
</dbReference>
<dbReference type="EMBL" id="GBHO01031411">
    <property type="protein sequence ID" value="JAG12193.1"/>
    <property type="molecule type" value="Transcribed_RNA"/>
</dbReference>
<name>A0A0A9ZG51_LYGHE</name>
<reference evidence="12" key="3">
    <citation type="journal article" date="2016" name="Gigascience">
        <title>De novo construction of an expanded transcriptome assembly for the western tarnished plant bug, Lygus hesperus.</title>
        <authorList>
            <person name="Tassone E.E."/>
            <person name="Geib S.M."/>
            <person name="Hall B."/>
            <person name="Fabrick J.A."/>
            <person name="Brent C.S."/>
            <person name="Hull J.J."/>
        </authorList>
    </citation>
    <scope>NUCLEOTIDE SEQUENCE</scope>
</reference>
<gene>
    <name evidence="11" type="primary">PHO81_3</name>
    <name evidence="4" type="synonym">PHO81_0</name>
    <name evidence="7" type="synonym">PHO81_1</name>
    <name evidence="3" type="synonym">PHO81_10</name>
    <name evidence="8" type="synonym">PHO81_2</name>
    <name evidence="5" type="synonym">PHO81_4</name>
    <name evidence="6" type="synonym">PHO81_5</name>
    <name evidence="1" type="synonym">PHO81_6</name>
    <name evidence="9" type="synonym">PHO81_7</name>
    <name evidence="2" type="synonym">PHO81_8</name>
    <name evidence="10" type="synonym">PHO81_9</name>
    <name evidence="7" type="ORF">CM83_67626</name>
    <name evidence="8" type="ORF">CM83_67628</name>
    <name evidence="2" type="ORF">CM83_67630</name>
    <name evidence="9" type="ORF">CM83_67635</name>
    <name evidence="10" type="ORF">CM83_67643</name>
    <name evidence="11" type="ORF">CM83_67645</name>
    <name evidence="3" type="ORF">CM83_67649</name>
    <name evidence="4" type="ORF">CM83_67653</name>
    <name evidence="5" type="ORF">CM83_67657</name>
    <name evidence="6" type="ORF">CM83_67659</name>
    <name evidence="1" type="ORF">CM83_67661</name>
    <name evidence="12" type="ORF">g.80221</name>
</gene>
<sequence>MKLSSRGTVFSNEFFVRRAQRVKPNNIYEYETYLRHFSFIFIDGELKRNLLLLSFENGAVVGLSSSGGRILHFTSKHTKCVSYSKGLLLSSNHTDCQVTPVDPVDASSVLPIKGVINFCLLDDSKAHVLALTNHGGLYLVRADVQLSEEKCQIPAVSSFQETVNNIGYLEELNSRIAAQDSSIKCLAVVANAKNFRFKLDLQVVQIMGGHHLFRVTCESLAADIGTSPVLQAKDWHVIFTLYYTNHDRIVNVQQFPSDFSKNQPLEFMVRLNMEAHSLRDCLAVVKFISFVGEGKYRPTLMVGKVRLNVLSFLEPEYSILAHTASTSFKSPSVIDLLRTQSIDHSDDQSSMKDMKDLTFVLEIPTKGVDALSIVEKLLERSKALWRVKPWELCHSTTSVSMVVQNFKISVDVTGDKAIVSSPNPGLVILMKHAIISIVGGPPLQGIDEAILMEAENILQSLEMMEFAGETPLCSEVLNIYKKKIKLINDSLVGVSTLVD</sequence>
<dbReference type="EMBL" id="GBHO01002678">
    <property type="protein sequence ID" value="JAG40926.1"/>
    <property type="molecule type" value="Transcribed_RNA"/>
</dbReference>
<reference evidence="11" key="1">
    <citation type="journal article" date="2014" name="PLoS ONE">
        <title>Transcriptome-Based Identification of ABC Transporters in the Western Tarnished Plant Bug Lygus hesperus.</title>
        <authorList>
            <person name="Hull J.J."/>
            <person name="Chaney K."/>
            <person name="Geib S.M."/>
            <person name="Fabrick J.A."/>
            <person name="Brent C.S."/>
            <person name="Walsh D."/>
            <person name="Lavine L.C."/>
        </authorList>
    </citation>
    <scope>NUCLEOTIDE SEQUENCE</scope>
</reference>
<dbReference type="EMBL" id="GBHO01011339">
    <property type="protein sequence ID" value="JAG32265.1"/>
    <property type="molecule type" value="Transcribed_RNA"/>
</dbReference>
<organism evidence="11">
    <name type="scientific">Lygus hesperus</name>
    <name type="common">Western plant bug</name>
    <dbReference type="NCBI Taxonomy" id="30085"/>
    <lineage>
        <taxon>Eukaryota</taxon>
        <taxon>Metazoa</taxon>
        <taxon>Ecdysozoa</taxon>
        <taxon>Arthropoda</taxon>
        <taxon>Hexapoda</taxon>
        <taxon>Insecta</taxon>
        <taxon>Pterygota</taxon>
        <taxon>Neoptera</taxon>
        <taxon>Paraneoptera</taxon>
        <taxon>Hemiptera</taxon>
        <taxon>Heteroptera</taxon>
        <taxon>Panheteroptera</taxon>
        <taxon>Cimicomorpha</taxon>
        <taxon>Miridae</taxon>
        <taxon>Mirini</taxon>
        <taxon>Lygus</taxon>
    </lineage>
</organism>
<proteinExistence type="predicted"/>
<evidence type="ECO:0000313" key="4">
    <source>
        <dbReference type="EMBL" id="JAG17263.1"/>
    </source>
</evidence>
<evidence type="ECO:0000313" key="2">
    <source>
        <dbReference type="EMBL" id="JAG12193.1"/>
    </source>
</evidence>
<evidence type="ECO:0000313" key="10">
    <source>
        <dbReference type="EMBL" id="JAG40926.1"/>
    </source>
</evidence>
<dbReference type="AlphaFoldDB" id="A0A0A9ZG51"/>